<evidence type="ECO:0000313" key="3">
    <source>
        <dbReference type="Proteomes" id="UP000183926"/>
    </source>
</evidence>
<evidence type="ECO:0000313" key="2">
    <source>
        <dbReference type="EMBL" id="SFU60985.1"/>
    </source>
</evidence>
<name>A0A1I7HJY2_9PROT</name>
<dbReference type="PROSITE" id="PS51257">
    <property type="entry name" value="PROKAR_LIPOPROTEIN"/>
    <property type="match status" value="1"/>
</dbReference>
<protein>
    <submittedName>
        <fullName evidence="2">SH3 domain-containing protein</fullName>
    </submittedName>
</protein>
<sequence length="278" mass="30806">MPRFCHSQDKQLLTVLILISVGSGLGGCASHSQQKPFVSRQSIDLKSANAEKTEKIEIIPIPEKLPCHRLYQDEIVFLKQTLAERNELIRNLSARELDQAQALQETASEISRAKNKLHRLATQPETASKIAEVEVAMAVLKQTGLSEADVAFQFLAQRLLDAAMGAYKQKDYSNAMNHAAQSGEFIDAITSSTRRNLESQDAALPFRAPILLLVVQAGSLRADPDSHSKVIGLLKKNTPLTATAYHGNWLHVQTKDNLSGWIRSLSVDIQINDRNFEK</sequence>
<feature type="domain" description="SH3b" evidence="1">
    <location>
        <begin position="219"/>
        <end position="264"/>
    </location>
</feature>
<dbReference type="InterPro" id="IPR003646">
    <property type="entry name" value="SH3-like_bac-type"/>
</dbReference>
<dbReference type="Proteomes" id="UP000183926">
    <property type="component" value="Unassembled WGS sequence"/>
</dbReference>
<dbReference type="Pfam" id="PF08239">
    <property type="entry name" value="SH3_3"/>
    <property type="match status" value="1"/>
</dbReference>
<dbReference type="AlphaFoldDB" id="A0A1I7HJY2"/>
<dbReference type="RefSeq" id="WP_256214845.1">
    <property type="nucleotide sequence ID" value="NZ_FPBL01000005.1"/>
</dbReference>
<evidence type="ECO:0000259" key="1">
    <source>
        <dbReference type="Pfam" id="PF08239"/>
    </source>
</evidence>
<proteinExistence type="predicted"/>
<gene>
    <name evidence="2" type="ORF">SAMN05216339_10566</name>
</gene>
<dbReference type="EMBL" id="FPBL01000005">
    <property type="protein sequence ID" value="SFU60985.1"/>
    <property type="molecule type" value="Genomic_DNA"/>
</dbReference>
<reference evidence="2 3" key="1">
    <citation type="submission" date="2016-10" db="EMBL/GenBank/DDBJ databases">
        <authorList>
            <person name="de Groot N.N."/>
        </authorList>
    </citation>
    <scope>NUCLEOTIDE SEQUENCE [LARGE SCALE GENOMIC DNA]</scope>
    <source>
        <strain evidence="2 3">Nm24</strain>
    </source>
</reference>
<organism evidence="2 3">
    <name type="scientific">Nitrosomonas eutropha</name>
    <dbReference type="NCBI Taxonomy" id="916"/>
    <lineage>
        <taxon>Bacteria</taxon>
        <taxon>Pseudomonadati</taxon>
        <taxon>Pseudomonadota</taxon>
        <taxon>Betaproteobacteria</taxon>
        <taxon>Nitrosomonadales</taxon>
        <taxon>Nitrosomonadaceae</taxon>
        <taxon>Nitrosomonas</taxon>
    </lineage>
</organism>
<accession>A0A1I7HJY2</accession>
<dbReference type="Gene3D" id="2.30.30.40">
    <property type="entry name" value="SH3 Domains"/>
    <property type="match status" value="1"/>
</dbReference>